<keyword evidence="4" id="KW-0238">DNA-binding</keyword>
<dbReference type="GO" id="GO:0003677">
    <property type="term" value="F:DNA binding"/>
    <property type="evidence" value="ECO:0007669"/>
    <property type="project" value="UniProtKB-KW"/>
</dbReference>
<evidence type="ECO:0000256" key="4">
    <source>
        <dbReference type="ARBA" id="ARBA00023125"/>
    </source>
</evidence>
<evidence type="ECO:0000259" key="8">
    <source>
        <dbReference type="PROSITE" id="PS51294"/>
    </source>
</evidence>
<dbReference type="InterPro" id="IPR001005">
    <property type="entry name" value="SANT/Myb"/>
</dbReference>
<accession>A0A218WXN8</accession>
<dbReference type="Pfam" id="PF00249">
    <property type="entry name" value="Myb_DNA-binding"/>
    <property type="match status" value="2"/>
</dbReference>
<evidence type="ECO:0000313" key="10">
    <source>
        <dbReference type="Proteomes" id="UP000197138"/>
    </source>
</evidence>
<keyword evidence="2" id="KW-0677">Repeat</keyword>
<feature type="domain" description="HTH myb-type" evidence="8">
    <location>
        <begin position="8"/>
        <end position="60"/>
    </location>
</feature>
<keyword evidence="5" id="KW-0804">Transcription</keyword>
<comment type="caution">
    <text evidence="9">The sequence shown here is derived from an EMBL/GenBank/DDBJ whole genome shotgun (WGS) entry which is preliminary data.</text>
</comment>
<feature type="domain" description="Myb-like" evidence="7">
    <location>
        <begin position="61"/>
        <end position="111"/>
    </location>
</feature>
<keyword evidence="6" id="KW-0539">Nucleus</keyword>
<evidence type="ECO:0000256" key="5">
    <source>
        <dbReference type="ARBA" id="ARBA00023163"/>
    </source>
</evidence>
<gene>
    <name evidence="9" type="ORF">CDL15_Pgr028926</name>
</gene>
<dbReference type="CDD" id="cd00167">
    <property type="entry name" value="SANT"/>
    <property type="match status" value="2"/>
</dbReference>
<organism evidence="9 10">
    <name type="scientific">Punica granatum</name>
    <name type="common">Pomegranate</name>
    <dbReference type="NCBI Taxonomy" id="22663"/>
    <lineage>
        <taxon>Eukaryota</taxon>
        <taxon>Viridiplantae</taxon>
        <taxon>Streptophyta</taxon>
        <taxon>Embryophyta</taxon>
        <taxon>Tracheophyta</taxon>
        <taxon>Spermatophyta</taxon>
        <taxon>Magnoliopsida</taxon>
        <taxon>eudicotyledons</taxon>
        <taxon>Gunneridae</taxon>
        <taxon>Pentapetalae</taxon>
        <taxon>rosids</taxon>
        <taxon>malvids</taxon>
        <taxon>Myrtales</taxon>
        <taxon>Lythraceae</taxon>
        <taxon>Punica</taxon>
    </lineage>
</organism>
<keyword evidence="3" id="KW-0805">Transcription regulation</keyword>
<evidence type="ECO:0000256" key="2">
    <source>
        <dbReference type="ARBA" id="ARBA00022737"/>
    </source>
</evidence>
<proteinExistence type="predicted"/>
<feature type="domain" description="HTH myb-type" evidence="8">
    <location>
        <begin position="61"/>
        <end position="115"/>
    </location>
</feature>
<dbReference type="EMBL" id="MTKT01002590">
    <property type="protein sequence ID" value="OWM77289.1"/>
    <property type="molecule type" value="Genomic_DNA"/>
</dbReference>
<dbReference type="PROSITE" id="PS51294">
    <property type="entry name" value="HTH_MYB"/>
    <property type="match status" value="2"/>
</dbReference>
<dbReference type="InterPro" id="IPR017930">
    <property type="entry name" value="Myb_dom"/>
</dbReference>
<evidence type="ECO:0000256" key="6">
    <source>
        <dbReference type="ARBA" id="ARBA00023242"/>
    </source>
</evidence>
<dbReference type="Gene3D" id="1.10.10.60">
    <property type="entry name" value="Homeodomain-like"/>
    <property type="match status" value="2"/>
</dbReference>
<evidence type="ECO:0000313" key="9">
    <source>
        <dbReference type="EMBL" id="OWM77289.1"/>
    </source>
</evidence>
<sequence>MRRPCCAKEGLNRGAWSAEEDEILTYYIKSHGEGQWRDLPQRAGLKRCGKSCRLRWLNCLRPNIKRGNISEEEEELILRMHKLLGNRWALIAARLPGRTDNEIKNYWNTNLRKRVRDRERQKFGMQTDNESGQGRLRIANSIVSGEAHRVIRTKAVRCTKVLFQPQPLEKEQSHAMLSDVPLTDSGNPLSSSHCPNDKNIDFLVDFGIDDLLAPDIDLVMSSDSLVHADKGIINEHEDVIHVNFPAEEIPCPPTGCARRFVIGGEHFDLNCEIDFNALSSVLRHGCADICLLNSHSSMFVWIPTVSK</sequence>
<dbReference type="InterPro" id="IPR015495">
    <property type="entry name" value="Myb_TF_plants"/>
</dbReference>
<comment type="subcellular location">
    <subcellularLocation>
        <location evidence="1">Nucleus</location>
    </subcellularLocation>
</comment>
<dbReference type="SMART" id="SM00717">
    <property type="entry name" value="SANT"/>
    <property type="match status" value="2"/>
</dbReference>
<evidence type="ECO:0000259" key="7">
    <source>
        <dbReference type="PROSITE" id="PS50090"/>
    </source>
</evidence>
<dbReference type="SUPFAM" id="SSF46689">
    <property type="entry name" value="Homeodomain-like"/>
    <property type="match status" value="1"/>
</dbReference>
<dbReference type="FunFam" id="1.10.10.60:FF:000015">
    <property type="entry name" value="Transcription factor RAX3"/>
    <property type="match status" value="1"/>
</dbReference>
<dbReference type="Proteomes" id="UP000197138">
    <property type="component" value="Unassembled WGS sequence"/>
</dbReference>
<dbReference type="InterPro" id="IPR009057">
    <property type="entry name" value="Homeodomain-like_sf"/>
</dbReference>
<dbReference type="PANTHER" id="PTHR47999">
    <property type="entry name" value="TRANSCRIPTION FACTOR MYB8-RELATED-RELATED"/>
    <property type="match status" value="1"/>
</dbReference>
<reference evidence="10" key="1">
    <citation type="journal article" date="2017" name="Plant J.">
        <title>The pomegranate (Punica granatum L.) genome and the genomics of punicalagin biosynthesis.</title>
        <authorList>
            <person name="Qin G."/>
            <person name="Xu C."/>
            <person name="Ming R."/>
            <person name="Tang H."/>
            <person name="Guyot R."/>
            <person name="Kramer E.M."/>
            <person name="Hu Y."/>
            <person name="Yi X."/>
            <person name="Qi Y."/>
            <person name="Xu X."/>
            <person name="Gao Z."/>
            <person name="Pan H."/>
            <person name="Jian J."/>
            <person name="Tian Y."/>
            <person name="Yue Z."/>
            <person name="Xu Y."/>
        </authorList>
    </citation>
    <scope>NUCLEOTIDE SEQUENCE [LARGE SCALE GENOMIC DNA]</scope>
    <source>
        <strain evidence="10">cv. Dabenzi</strain>
    </source>
</reference>
<evidence type="ECO:0000256" key="1">
    <source>
        <dbReference type="ARBA" id="ARBA00004123"/>
    </source>
</evidence>
<feature type="domain" description="Myb-like" evidence="7">
    <location>
        <begin position="8"/>
        <end position="60"/>
    </location>
</feature>
<name>A0A218WXN8_PUNGR</name>
<dbReference type="PANTHER" id="PTHR47999:SF96">
    <property type="entry name" value="TRANSCRIPTION REPRESSOR MYB6-LIKE"/>
    <property type="match status" value="1"/>
</dbReference>
<protein>
    <submittedName>
        <fullName evidence="9">Uncharacterized protein</fullName>
    </submittedName>
</protein>
<dbReference type="GO" id="GO:0005634">
    <property type="term" value="C:nucleus"/>
    <property type="evidence" value="ECO:0007669"/>
    <property type="project" value="UniProtKB-SubCell"/>
</dbReference>
<dbReference type="AlphaFoldDB" id="A0A218WXN8"/>
<dbReference type="PROSITE" id="PS50090">
    <property type="entry name" value="MYB_LIKE"/>
    <property type="match status" value="2"/>
</dbReference>
<evidence type="ECO:0000256" key="3">
    <source>
        <dbReference type="ARBA" id="ARBA00023015"/>
    </source>
</evidence>